<keyword evidence="1" id="KW-0472">Membrane</keyword>
<dbReference type="RefSeq" id="WP_180155286.1">
    <property type="nucleotide sequence ID" value="NZ_JACCEM010000005.1"/>
</dbReference>
<evidence type="ECO:0000313" key="3">
    <source>
        <dbReference type="Proteomes" id="UP000559809"/>
    </source>
</evidence>
<organism evidence="2 3">
    <name type="scientific">Parapusillimonas granuli</name>
    <dbReference type="NCBI Taxonomy" id="380911"/>
    <lineage>
        <taxon>Bacteria</taxon>
        <taxon>Pseudomonadati</taxon>
        <taxon>Pseudomonadota</taxon>
        <taxon>Betaproteobacteria</taxon>
        <taxon>Burkholderiales</taxon>
        <taxon>Alcaligenaceae</taxon>
        <taxon>Parapusillimonas</taxon>
    </lineage>
</organism>
<dbReference type="Proteomes" id="UP000559809">
    <property type="component" value="Unassembled WGS sequence"/>
</dbReference>
<keyword evidence="3" id="KW-1185">Reference proteome</keyword>
<dbReference type="AlphaFoldDB" id="A0A853G5N1"/>
<keyword evidence="1" id="KW-0812">Transmembrane</keyword>
<reference evidence="2 3" key="1">
    <citation type="submission" date="2020-07" db="EMBL/GenBank/DDBJ databases">
        <title>Taxonomic revisions and descriptions of new bacterial species based on genomic comparisons in the high-G+C-content subgroup of the family Alcaligenaceae.</title>
        <authorList>
            <person name="Szabo A."/>
            <person name="Felfoldi T."/>
        </authorList>
    </citation>
    <scope>NUCLEOTIDE SEQUENCE [LARGE SCALE GENOMIC DNA]</scope>
    <source>
        <strain evidence="2 3">LMG 24012</strain>
    </source>
</reference>
<keyword evidence="1" id="KW-1133">Transmembrane helix</keyword>
<dbReference type="EMBL" id="JACCEM010000005">
    <property type="protein sequence ID" value="NYT49896.1"/>
    <property type="molecule type" value="Genomic_DNA"/>
</dbReference>
<comment type="caution">
    <text evidence="2">The sequence shown here is derived from an EMBL/GenBank/DDBJ whole genome shotgun (WGS) entry which is preliminary data.</text>
</comment>
<proteinExistence type="predicted"/>
<protein>
    <submittedName>
        <fullName evidence="2">Uncharacterized protein</fullName>
    </submittedName>
</protein>
<feature type="transmembrane region" description="Helical" evidence="1">
    <location>
        <begin position="7"/>
        <end position="23"/>
    </location>
</feature>
<gene>
    <name evidence="2" type="ORF">H0A72_11305</name>
</gene>
<evidence type="ECO:0000313" key="2">
    <source>
        <dbReference type="EMBL" id="NYT49896.1"/>
    </source>
</evidence>
<sequence length="55" mass="6363">MKQLITRPFLLSILLSIPLWIVFDNFIVAVSVALITAFLLSMCHTLYLMNKKKRP</sequence>
<accession>A0A853G5N1</accession>
<feature type="transmembrane region" description="Helical" evidence="1">
    <location>
        <begin position="29"/>
        <end position="49"/>
    </location>
</feature>
<name>A0A853G5N1_9BURK</name>
<evidence type="ECO:0000256" key="1">
    <source>
        <dbReference type="SAM" id="Phobius"/>
    </source>
</evidence>